<proteinExistence type="predicted"/>
<feature type="transmembrane region" description="Helical" evidence="7">
    <location>
        <begin position="39"/>
        <end position="56"/>
    </location>
</feature>
<evidence type="ECO:0000256" key="7">
    <source>
        <dbReference type="SAM" id="Phobius"/>
    </source>
</evidence>
<gene>
    <name evidence="9" type="ORF">C8A01DRAFT_14796</name>
</gene>
<dbReference type="InterPro" id="IPR020846">
    <property type="entry name" value="MFS_dom"/>
</dbReference>
<keyword evidence="2" id="KW-0813">Transport</keyword>
<evidence type="ECO:0000256" key="3">
    <source>
        <dbReference type="ARBA" id="ARBA00022692"/>
    </source>
</evidence>
<evidence type="ECO:0000256" key="5">
    <source>
        <dbReference type="ARBA" id="ARBA00023136"/>
    </source>
</evidence>
<dbReference type="PANTHER" id="PTHR43791">
    <property type="entry name" value="PERMEASE-RELATED"/>
    <property type="match status" value="1"/>
</dbReference>
<keyword evidence="4 7" id="KW-1133">Transmembrane helix</keyword>
<dbReference type="GO" id="GO:0016020">
    <property type="term" value="C:membrane"/>
    <property type="evidence" value="ECO:0007669"/>
    <property type="project" value="UniProtKB-SubCell"/>
</dbReference>
<feature type="compositionally biased region" description="Polar residues" evidence="6">
    <location>
        <begin position="8"/>
        <end position="17"/>
    </location>
</feature>
<feature type="transmembrane region" description="Helical" evidence="7">
    <location>
        <begin position="284"/>
        <end position="305"/>
    </location>
</feature>
<keyword evidence="10" id="KW-1185">Reference proteome</keyword>
<feature type="domain" description="Major facilitator superfamily (MFS) profile" evidence="8">
    <location>
        <begin position="43"/>
        <end position="467"/>
    </location>
</feature>
<dbReference type="InterPro" id="IPR036259">
    <property type="entry name" value="MFS_trans_sf"/>
</dbReference>
<dbReference type="PROSITE" id="PS50850">
    <property type="entry name" value="MFS"/>
    <property type="match status" value="1"/>
</dbReference>
<organism evidence="9 10">
    <name type="scientific">Parachaetomium inaequale</name>
    <dbReference type="NCBI Taxonomy" id="2588326"/>
    <lineage>
        <taxon>Eukaryota</taxon>
        <taxon>Fungi</taxon>
        <taxon>Dikarya</taxon>
        <taxon>Ascomycota</taxon>
        <taxon>Pezizomycotina</taxon>
        <taxon>Sordariomycetes</taxon>
        <taxon>Sordariomycetidae</taxon>
        <taxon>Sordariales</taxon>
        <taxon>Chaetomiaceae</taxon>
        <taxon>Parachaetomium</taxon>
    </lineage>
</organism>
<dbReference type="SUPFAM" id="SSF103473">
    <property type="entry name" value="MFS general substrate transporter"/>
    <property type="match status" value="1"/>
</dbReference>
<dbReference type="AlphaFoldDB" id="A0AAN6PIU8"/>
<evidence type="ECO:0000256" key="1">
    <source>
        <dbReference type="ARBA" id="ARBA00004141"/>
    </source>
</evidence>
<keyword evidence="5 7" id="KW-0472">Membrane</keyword>
<dbReference type="Pfam" id="PF07690">
    <property type="entry name" value="MFS_1"/>
    <property type="match status" value="1"/>
</dbReference>
<evidence type="ECO:0000259" key="8">
    <source>
        <dbReference type="PROSITE" id="PS50850"/>
    </source>
</evidence>
<dbReference type="InterPro" id="IPR011701">
    <property type="entry name" value="MFS"/>
</dbReference>
<accession>A0AAN6PIU8</accession>
<dbReference type="Gene3D" id="1.20.1250.20">
    <property type="entry name" value="MFS general substrate transporter like domains"/>
    <property type="match status" value="2"/>
</dbReference>
<protein>
    <recommendedName>
        <fullName evidence="8">Major facilitator superfamily (MFS) profile domain-containing protein</fullName>
    </recommendedName>
</protein>
<evidence type="ECO:0000313" key="10">
    <source>
        <dbReference type="Proteomes" id="UP001303115"/>
    </source>
</evidence>
<reference evidence="10" key="1">
    <citation type="journal article" date="2023" name="Mol. Phylogenet. Evol.">
        <title>Genome-scale phylogeny and comparative genomics of the fungal order Sordariales.</title>
        <authorList>
            <person name="Hensen N."/>
            <person name="Bonometti L."/>
            <person name="Westerberg I."/>
            <person name="Brannstrom I.O."/>
            <person name="Guillou S."/>
            <person name="Cros-Aarteil S."/>
            <person name="Calhoun S."/>
            <person name="Haridas S."/>
            <person name="Kuo A."/>
            <person name="Mondo S."/>
            <person name="Pangilinan J."/>
            <person name="Riley R."/>
            <person name="LaButti K."/>
            <person name="Andreopoulos B."/>
            <person name="Lipzen A."/>
            <person name="Chen C."/>
            <person name="Yan M."/>
            <person name="Daum C."/>
            <person name="Ng V."/>
            <person name="Clum A."/>
            <person name="Steindorff A."/>
            <person name="Ohm R.A."/>
            <person name="Martin F."/>
            <person name="Silar P."/>
            <person name="Natvig D.O."/>
            <person name="Lalanne C."/>
            <person name="Gautier V."/>
            <person name="Ament-Velasquez S.L."/>
            <person name="Kruys A."/>
            <person name="Hutchinson M.I."/>
            <person name="Powell A.J."/>
            <person name="Barry K."/>
            <person name="Miller A.N."/>
            <person name="Grigoriev I.V."/>
            <person name="Debuchy R."/>
            <person name="Gladieux P."/>
            <person name="Hiltunen Thoren M."/>
            <person name="Johannesson H."/>
        </authorList>
    </citation>
    <scope>NUCLEOTIDE SEQUENCE [LARGE SCALE GENOMIC DNA]</scope>
    <source>
        <strain evidence="10">CBS 284.82</strain>
    </source>
</reference>
<evidence type="ECO:0000256" key="6">
    <source>
        <dbReference type="SAM" id="MobiDB-lite"/>
    </source>
</evidence>
<evidence type="ECO:0000256" key="2">
    <source>
        <dbReference type="ARBA" id="ARBA00022448"/>
    </source>
</evidence>
<feature type="transmembrane region" description="Helical" evidence="7">
    <location>
        <begin position="317"/>
        <end position="337"/>
    </location>
</feature>
<feature type="transmembrane region" description="Helical" evidence="7">
    <location>
        <begin position="202"/>
        <end position="224"/>
    </location>
</feature>
<dbReference type="EMBL" id="MU854357">
    <property type="protein sequence ID" value="KAK4041457.1"/>
    <property type="molecule type" value="Genomic_DNA"/>
</dbReference>
<comment type="caution">
    <text evidence="9">The sequence shown here is derived from an EMBL/GenBank/DDBJ whole genome shotgun (WGS) entry which is preliminary data.</text>
</comment>
<name>A0AAN6PIU8_9PEZI</name>
<feature type="transmembrane region" description="Helical" evidence="7">
    <location>
        <begin position="409"/>
        <end position="427"/>
    </location>
</feature>
<feature type="transmembrane region" description="Helical" evidence="7">
    <location>
        <begin position="108"/>
        <end position="127"/>
    </location>
</feature>
<keyword evidence="3 7" id="KW-0812">Transmembrane</keyword>
<feature type="transmembrane region" description="Helical" evidence="7">
    <location>
        <begin position="169"/>
        <end position="190"/>
    </location>
</feature>
<feature type="transmembrane region" description="Helical" evidence="7">
    <location>
        <begin position="344"/>
        <end position="364"/>
    </location>
</feature>
<dbReference type="GO" id="GO:0022857">
    <property type="term" value="F:transmembrane transporter activity"/>
    <property type="evidence" value="ECO:0007669"/>
    <property type="project" value="InterPro"/>
</dbReference>
<feature type="transmembrane region" description="Helical" evidence="7">
    <location>
        <begin position="139"/>
        <end position="157"/>
    </location>
</feature>
<feature type="transmembrane region" description="Helical" evidence="7">
    <location>
        <begin position="439"/>
        <end position="463"/>
    </location>
</feature>
<evidence type="ECO:0000313" key="9">
    <source>
        <dbReference type="EMBL" id="KAK4041457.1"/>
    </source>
</evidence>
<comment type="subcellular location">
    <subcellularLocation>
        <location evidence="1">Membrane</location>
        <topology evidence="1">Multi-pass membrane protein</topology>
    </subcellularLocation>
</comment>
<evidence type="ECO:0000256" key="4">
    <source>
        <dbReference type="ARBA" id="ARBA00022989"/>
    </source>
</evidence>
<feature type="region of interest" description="Disordered" evidence="6">
    <location>
        <begin position="1"/>
        <end position="23"/>
    </location>
</feature>
<sequence length="477" mass="53048">MADEKQIANISESGLSQSDEEGQEITWTEAEEKALVRRVDLLVMPLLILGFFALQLDRGNIGNAMTDFFLQDIGITQFQFNIGQQLLSAGIVLLEIPSNIILYRVGPTIWIGAQIVAWGFVAAFQAFQKGLGPYLVTRLLLGICEAGFIPAGLFTLTRWYKRDETTTRFSVYFIGNLFAGASSGLIAYGILHMRGICGLTGWQWLFLLEGLFTILVGTLFIALFPLSSSNPVSLLGIRYFSEREAQILQQRILRDDPTKFQARRNISLAEVKATFTNWRLFPHFFMTFFGLAPAHTMGSYAPLLVVSFGFDRLKSNAMISIGAWVLIITNVAWGVIADKTKRRGLMVALGVFIFWGLTLGNRLLVESTNGNLRFGVLTAAMAFQAPWHAVNGSWLALNAKTAGERSITLAIFISSANIAGIVGSQIFQAEDAPLYRTGWTVILVLVSLALLMSIVANLQYWLLNRFQKRVGNERYHY</sequence>
<dbReference type="Proteomes" id="UP001303115">
    <property type="component" value="Unassembled WGS sequence"/>
</dbReference>
<dbReference type="PANTHER" id="PTHR43791:SF32">
    <property type="entry name" value="MAJOR FACILITATOR SUPERFAMILY (MFS) PROFILE DOMAIN-CONTAINING PROTEIN"/>
    <property type="match status" value="1"/>
</dbReference>